<organism evidence="1 2">
    <name type="scientific">Cereibacter johrii</name>
    <dbReference type="NCBI Taxonomy" id="445629"/>
    <lineage>
        <taxon>Bacteria</taxon>
        <taxon>Pseudomonadati</taxon>
        <taxon>Pseudomonadota</taxon>
        <taxon>Alphaproteobacteria</taxon>
        <taxon>Rhodobacterales</taxon>
        <taxon>Paracoccaceae</taxon>
        <taxon>Cereibacter</taxon>
    </lineage>
</organism>
<protein>
    <submittedName>
        <fullName evidence="1">Heme oxygenase</fullName>
    </submittedName>
</protein>
<keyword evidence="2" id="KW-1185">Reference proteome</keyword>
<reference evidence="1 2" key="1">
    <citation type="submission" date="2018-04" db="EMBL/GenBank/DDBJ databases">
        <title>Genomic Encyclopedia of Type Strains, Phase III (KMG-III): the genomes of soil and plant-associated and newly described type strains.</title>
        <authorList>
            <person name="Whitman W."/>
        </authorList>
    </citation>
    <scope>NUCLEOTIDE SEQUENCE [LARGE SCALE GENOMIC DNA]</scope>
    <source>
        <strain evidence="1 2">JA192</strain>
    </source>
</reference>
<dbReference type="Gene3D" id="1.20.910.10">
    <property type="entry name" value="Heme oxygenase-like"/>
    <property type="match status" value="1"/>
</dbReference>
<dbReference type="Proteomes" id="UP000240800">
    <property type="component" value="Unassembled WGS sequence"/>
</dbReference>
<dbReference type="SUPFAM" id="SSF48613">
    <property type="entry name" value="Heme oxygenase-like"/>
    <property type="match status" value="1"/>
</dbReference>
<dbReference type="Pfam" id="PF01126">
    <property type="entry name" value="Heme_oxygenase"/>
    <property type="match status" value="1"/>
</dbReference>
<comment type="caution">
    <text evidence="1">The sequence shown here is derived from an EMBL/GenBank/DDBJ whole genome shotgun (WGS) entry which is preliminary data.</text>
</comment>
<dbReference type="InterPro" id="IPR016084">
    <property type="entry name" value="Haem_Oase-like_multi-hlx"/>
</dbReference>
<evidence type="ECO:0000313" key="2">
    <source>
        <dbReference type="Proteomes" id="UP000240800"/>
    </source>
</evidence>
<dbReference type="CDD" id="cd19166">
    <property type="entry name" value="HemeO-bac"/>
    <property type="match status" value="1"/>
</dbReference>
<dbReference type="InterPro" id="IPR016053">
    <property type="entry name" value="Haem_Oase-like"/>
</dbReference>
<sequence length="197" mass="21577">MPLSRDLREKTATLHDRAETLLGLPGGIMDKADYVDWLRHFLALYDPIERRIAGFEGWGRLACVDPDPGHSRRLLRDLGALGIDADRVLRAPSECCPPLTNFARALGARYVLEGSALGGRVILHHLKKRIGDEIGETTAFFGGPSHGTATHWRAFQAALDRFGAAHPDERADVLAGAAATFTALIEWFAPFVAARRV</sequence>
<evidence type="ECO:0000313" key="1">
    <source>
        <dbReference type="EMBL" id="PTM75599.1"/>
    </source>
</evidence>
<name>A0ABX5J2G4_9RHOB</name>
<gene>
    <name evidence="1" type="ORF">C8J29_11179</name>
</gene>
<dbReference type="EMBL" id="PZZW01000011">
    <property type="protein sequence ID" value="PTM75599.1"/>
    <property type="molecule type" value="Genomic_DNA"/>
</dbReference>
<proteinExistence type="predicted"/>
<accession>A0ABX5J2G4</accession>